<feature type="compositionally biased region" description="Basic and acidic residues" evidence="1">
    <location>
        <begin position="161"/>
        <end position="172"/>
    </location>
</feature>
<dbReference type="Proteomes" id="UP000183809">
    <property type="component" value="Unassembled WGS sequence"/>
</dbReference>
<evidence type="ECO:0000313" key="2">
    <source>
        <dbReference type="EMBL" id="OJD34875.1"/>
    </source>
</evidence>
<dbReference type="STRING" id="236234.A0A1J9RQS5"/>
<dbReference type="GeneID" id="31012432"/>
<name>A0A1J9RQS5_9PEZI</name>
<evidence type="ECO:0000256" key="1">
    <source>
        <dbReference type="SAM" id="MobiDB-lite"/>
    </source>
</evidence>
<dbReference type="EMBL" id="MNUE01000020">
    <property type="protein sequence ID" value="OJD34875.1"/>
    <property type="molecule type" value="Genomic_DNA"/>
</dbReference>
<feature type="region of interest" description="Disordered" evidence="1">
    <location>
        <begin position="153"/>
        <end position="267"/>
    </location>
</feature>
<proteinExistence type="predicted"/>
<dbReference type="AlphaFoldDB" id="A0A1J9RQS5"/>
<dbReference type="RefSeq" id="XP_020131135.1">
    <property type="nucleotide sequence ID" value="XM_020272173.1"/>
</dbReference>
<accession>A0A1J9RQS5</accession>
<protein>
    <submittedName>
        <fullName evidence="2">Deacetylase complex subunit</fullName>
    </submittedName>
</protein>
<evidence type="ECO:0000313" key="3">
    <source>
        <dbReference type="Proteomes" id="UP000183809"/>
    </source>
</evidence>
<keyword evidence="3" id="KW-1185">Reference proteome</keyword>
<gene>
    <name evidence="2" type="ORF">BKCO1_20000138</name>
</gene>
<organism evidence="2 3">
    <name type="scientific">Diplodia corticola</name>
    <dbReference type="NCBI Taxonomy" id="236234"/>
    <lineage>
        <taxon>Eukaryota</taxon>
        <taxon>Fungi</taxon>
        <taxon>Dikarya</taxon>
        <taxon>Ascomycota</taxon>
        <taxon>Pezizomycotina</taxon>
        <taxon>Dothideomycetes</taxon>
        <taxon>Dothideomycetes incertae sedis</taxon>
        <taxon>Botryosphaeriales</taxon>
        <taxon>Botryosphaeriaceae</taxon>
        <taxon>Diplodia</taxon>
    </lineage>
</organism>
<comment type="caution">
    <text evidence="2">The sequence shown here is derived from an EMBL/GenBank/DDBJ whole genome shotgun (WGS) entry which is preliminary data.</text>
</comment>
<reference evidence="2 3" key="1">
    <citation type="submission" date="2016-10" db="EMBL/GenBank/DDBJ databases">
        <title>Proteomics and genomics reveal pathogen-plant mechanisms compatible with a hemibiotrophic lifestyle of Diplodia corticola.</title>
        <authorList>
            <person name="Fernandes I."/>
            <person name="De Jonge R."/>
            <person name="Van De Peer Y."/>
            <person name="Devreese B."/>
            <person name="Alves A."/>
            <person name="Esteves A.C."/>
        </authorList>
    </citation>
    <scope>NUCLEOTIDE SEQUENCE [LARGE SCALE GENOMIC DNA]</scope>
    <source>
        <strain evidence="2 3">CBS 112549</strain>
    </source>
</reference>
<sequence>MDQHRPPGLSDLLDLRQTLPSDFDLKRRFTSPSPPPADGRVDLVASAGVLPAPSPKSPPAHPLCPALPALLPDPAPVPGFATATPTPTLEHARPDLGIAGPVDAALPCCSVSLPSSPQLKSAPSLRLPSFDLLGIAAPHPDRFQPDAARFFEPVGAGPLSKPDDPLHARSPEPTRCSDIVDALPLPSPRLPAKSHPTGEQQFTTLPTPPPDLGANYWGSISHVRATTMESPARSDPERTSPGIVPQPVVAPAPEPSEDPPADGAPRQNERTFSWLDEALQTIIADLGAVTGSSSFVRILSHALPCPSPKGQASTQIIQALHEAIPPASTVWINVFHAVPGRFSMADLPTSPPSTPGPPVGGDDYFTTKVFDSAVQVTDYEAEVKAARSPRPVVPPGSVDVSIVERYIPPTSPSEFAGLYSTSGSRSLLLDRLAEISLDHGHLLFIYPTRTGGRAFMNSYLGPVLDPILRSMHVVHDLSADLGSSLGHMAAVEHLHEFDEMHRRLGIFLHHLNNGRTSDRFKLAGSNFSIVYAKKQEARIARDVWASDWWIKQEKPRVRTAVSKYFRLAHKLPPEDRVMPTALIQELLDGVAMKPYEFGEPGKGVEVGVFVIRRSR</sequence>
<dbReference type="OrthoDB" id="5407894at2759"/>